<organism evidence="2 3">
    <name type="scientific">Ficus carica</name>
    <name type="common">Common fig</name>
    <dbReference type="NCBI Taxonomy" id="3494"/>
    <lineage>
        <taxon>Eukaryota</taxon>
        <taxon>Viridiplantae</taxon>
        <taxon>Streptophyta</taxon>
        <taxon>Embryophyta</taxon>
        <taxon>Tracheophyta</taxon>
        <taxon>Spermatophyta</taxon>
        <taxon>Magnoliopsida</taxon>
        <taxon>eudicotyledons</taxon>
        <taxon>Gunneridae</taxon>
        <taxon>Pentapetalae</taxon>
        <taxon>rosids</taxon>
        <taxon>fabids</taxon>
        <taxon>Rosales</taxon>
        <taxon>Moraceae</taxon>
        <taxon>Ficeae</taxon>
        <taxon>Ficus</taxon>
    </lineage>
</organism>
<evidence type="ECO:0000256" key="1">
    <source>
        <dbReference type="SAM" id="MobiDB-lite"/>
    </source>
</evidence>
<feature type="region of interest" description="Disordered" evidence="1">
    <location>
        <begin position="1"/>
        <end position="33"/>
    </location>
</feature>
<proteinExistence type="predicted"/>
<name>A0AA87ZSI5_FICCA</name>
<comment type="caution">
    <text evidence="2">The sequence shown here is derived from an EMBL/GenBank/DDBJ whole genome shotgun (WGS) entry which is preliminary data.</text>
</comment>
<evidence type="ECO:0000313" key="2">
    <source>
        <dbReference type="EMBL" id="GMN39392.1"/>
    </source>
</evidence>
<dbReference type="EMBL" id="BTGU01000009">
    <property type="protein sequence ID" value="GMN39392.1"/>
    <property type="molecule type" value="Genomic_DNA"/>
</dbReference>
<gene>
    <name evidence="2" type="ORF">TIFTF001_008627</name>
</gene>
<sequence length="105" mass="11548">MSPFGFQPKHQPESTSKAEPESNTSTGTKDGVEALMTLSETIGGKSTTEVILVKDQDNSLIFYSRKEGKGTKHAKDIGTLRAWMSPLPATDMGYKWCTTHTRHFG</sequence>
<dbReference type="AlphaFoldDB" id="A0AA87ZSI5"/>
<reference evidence="2" key="1">
    <citation type="submission" date="2023-07" db="EMBL/GenBank/DDBJ databases">
        <title>draft genome sequence of fig (Ficus carica).</title>
        <authorList>
            <person name="Takahashi T."/>
            <person name="Nishimura K."/>
        </authorList>
    </citation>
    <scope>NUCLEOTIDE SEQUENCE</scope>
</reference>
<dbReference type="Proteomes" id="UP001187192">
    <property type="component" value="Unassembled WGS sequence"/>
</dbReference>
<protein>
    <submittedName>
        <fullName evidence="2">Uncharacterized protein</fullName>
    </submittedName>
</protein>
<accession>A0AA87ZSI5</accession>
<feature type="compositionally biased region" description="Basic and acidic residues" evidence="1">
    <location>
        <begin position="10"/>
        <end position="20"/>
    </location>
</feature>
<evidence type="ECO:0000313" key="3">
    <source>
        <dbReference type="Proteomes" id="UP001187192"/>
    </source>
</evidence>
<keyword evidence="3" id="KW-1185">Reference proteome</keyword>